<name>A0ABZ2KST4_9BACT</name>
<accession>A0ABZ2KST4</accession>
<organism evidence="1 2">
    <name type="scientific">Pendulispora rubella</name>
    <dbReference type="NCBI Taxonomy" id="2741070"/>
    <lineage>
        <taxon>Bacteria</taxon>
        <taxon>Pseudomonadati</taxon>
        <taxon>Myxococcota</taxon>
        <taxon>Myxococcia</taxon>
        <taxon>Myxococcales</taxon>
        <taxon>Sorangiineae</taxon>
        <taxon>Pendulisporaceae</taxon>
        <taxon>Pendulispora</taxon>
    </lineage>
</organism>
<reference evidence="1" key="1">
    <citation type="submission" date="2021-12" db="EMBL/GenBank/DDBJ databases">
        <title>Discovery of the Pendulisporaceae a myxobacterial family with distinct sporulation behavior and unique specialized metabolism.</title>
        <authorList>
            <person name="Garcia R."/>
            <person name="Popoff A."/>
            <person name="Bader C.D."/>
            <person name="Loehr J."/>
            <person name="Walesch S."/>
            <person name="Walt C."/>
            <person name="Boldt J."/>
            <person name="Bunk B."/>
            <person name="Haeckl F.J.F.P.J."/>
            <person name="Gunesch A.P."/>
            <person name="Birkelbach J."/>
            <person name="Nuebel U."/>
            <person name="Pietschmann T."/>
            <person name="Bach T."/>
            <person name="Mueller R."/>
        </authorList>
    </citation>
    <scope>NUCLEOTIDE SEQUENCE</scope>
    <source>
        <strain evidence="1">MSr11367</strain>
    </source>
</reference>
<proteinExistence type="predicted"/>
<evidence type="ECO:0000313" key="2">
    <source>
        <dbReference type="Proteomes" id="UP001374803"/>
    </source>
</evidence>
<dbReference type="RefSeq" id="WP_394830364.1">
    <property type="nucleotide sequence ID" value="NZ_CP089929.1"/>
</dbReference>
<protein>
    <submittedName>
        <fullName evidence="1">Uncharacterized protein</fullName>
    </submittedName>
</protein>
<dbReference type="SUPFAM" id="SSF48208">
    <property type="entry name" value="Six-hairpin glycosidases"/>
    <property type="match status" value="2"/>
</dbReference>
<dbReference type="EMBL" id="CP089983">
    <property type="protein sequence ID" value="WXB00763.1"/>
    <property type="molecule type" value="Genomic_DNA"/>
</dbReference>
<dbReference type="InterPro" id="IPR008928">
    <property type="entry name" value="6-hairpin_glycosidase_sf"/>
</dbReference>
<keyword evidence="2" id="KW-1185">Reference proteome</keyword>
<sequence length="627" mass="69820">MRFELPDGRALDVVSPCGQVSFANGAFELFGVFGAEDGAIELAIEHPIVNPRHVWVPHLAPAEGYVMGDAIFRSPAIVLADGALALAFVPDLDDVAGAAGYRVWLDYEHPRRTVTMAAGAYREEGHVFYVREPARAAGCTVALRLHLLASCDPRDCANPYGMVARWMWNRWGRSGLMPPADLTPLLRHIVRWAFAPDGWTESVWQRIDDTTAAPVFIVDVSRHPSVPREQRRWREPRSIWNQAWFSTQRCANGLLRYARQTGSADLEDRARRMTEVALAAPQRDGLFPSRIVADEASGTWRWSHSDRRPPSASEEACHLVDAAFTGRMLLEWHALTGDARARDRVLRLAERLVALQRPSGAFPGWVEPDGRSPTELAEGPESAVSVALLLELARATGDAAWEKAALATLPFLEEVAREGRWEDFETYYSCAPWGAPELLGQRVPRNGVYKQNTLSIAWCASAFFEAWQTTRDARYLDLARRCIDELSLYQAVWNPPFLPAPAHGGFGVMNADSEWNDARQSLFAPLYLELGRATGDRELTERGISALHASFSMLYCPENAALARAYEKRFPFFGPETYGFMMENQAHAGADPIGTFTIFTWGNGSALATAATVRDRFPEWRTECGLP</sequence>
<dbReference type="Proteomes" id="UP001374803">
    <property type="component" value="Chromosome"/>
</dbReference>
<evidence type="ECO:0000313" key="1">
    <source>
        <dbReference type="EMBL" id="WXB00763.1"/>
    </source>
</evidence>
<gene>
    <name evidence="1" type="ORF">LVJ94_28035</name>
</gene>